<evidence type="ECO:0000256" key="1">
    <source>
        <dbReference type="SAM" id="SignalP"/>
    </source>
</evidence>
<dbReference type="Proteomes" id="UP000007800">
    <property type="component" value="Unassembled WGS sequence"/>
</dbReference>
<protein>
    <submittedName>
        <fullName evidence="2">Uncharacterized protein</fullName>
    </submittedName>
</protein>
<accession>C5KSZ5</accession>
<dbReference type="EMBL" id="GG676168">
    <property type="protein sequence ID" value="EER12345.1"/>
    <property type="molecule type" value="Genomic_DNA"/>
</dbReference>
<dbReference type="OrthoDB" id="10559963at2759"/>
<dbReference type="GeneID" id="9057392"/>
<dbReference type="InParanoid" id="C5KSZ5"/>
<sequence>MRSVCILSLGISHYMRLVYGTIEVVPAPAGEQSYNCLVKEKMPVSIVKKLITKAPEYLAYFKYDNGISIEKLDCVNKKSSSHTLFKR</sequence>
<evidence type="ECO:0000313" key="2">
    <source>
        <dbReference type="EMBL" id="EER12345.1"/>
    </source>
</evidence>
<gene>
    <name evidence="2" type="ORF">Pmar_PMAR001144</name>
</gene>
<dbReference type="AlphaFoldDB" id="C5KSZ5"/>
<feature type="signal peptide" evidence="1">
    <location>
        <begin position="1"/>
        <end position="20"/>
    </location>
</feature>
<reference evidence="2 3" key="1">
    <citation type="submission" date="2008-07" db="EMBL/GenBank/DDBJ databases">
        <authorList>
            <person name="El-Sayed N."/>
            <person name="Caler E."/>
            <person name="Inman J."/>
            <person name="Amedeo P."/>
            <person name="Hass B."/>
            <person name="Wortman J."/>
        </authorList>
    </citation>
    <scope>NUCLEOTIDE SEQUENCE [LARGE SCALE GENOMIC DNA]</scope>
    <source>
        <strain evidence="3">ATCC 50983 / TXsc</strain>
    </source>
</reference>
<feature type="chain" id="PRO_5002954058" evidence="1">
    <location>
        <begin position="21"/>
        <end position="87"/>
    </location>
</feature>
<proteinExistence type="predicted"/>
<keyword evidence="1" id="KW-0732">Signal</keyword>
<keyword evidence="3" id="KW-1185">Reference proteome</keyword>
<organism evidence="3">
    <name type="scientific">Perkinsus marinus (strain ATCC 50983 / TXsc)</name>
    <dbReference type="NCBI Taxonomy" id="423536"/>
    <lineage>
        <taxon>Eukaryota</taxon>
        <taxon>Sar</taxon>
        <taxon>Alveolata</taxon>
        <taxon>Perkinsozoa</taxon>
        <taxon>Perkinsea</taxon>
        <taxon>Perkinsida</taxon>
        <taxon>Perkinsidae</taxon>
        <taxon>Perkinsus</taxon>
    </lineage>
</organism>
<evidence type="ECO:0000313" key="3">
    <source>
        <dbReference type="Proteomes" id="UP000007800"/>
    </source>
</evidence>
<name>C5KSZ5_PERM5</name>
<dbReference type="RefSeq" id="XP_002780550.1">
    <property type="nucleotide sequence ID" value="XM_002780504.1"/>
</dbReference>